<reference evidence="1 2" key="1">
    <citation type="journal article" date="2013" name="ISME J.">
        <title>Comparative genomics of pathogenic lineages of Vibrio nigripulchritudo identifies virulence-associated traits.</title>
        <authorList>
            <person name="Goudenege D."/>
            <person name="Labreuche Y."/>
            <person name="Krin E."/>
            <person name="Ansquer D."/>
            <person name="Mangenot S."/>
            <person name="Calteau A."/>
            <person name="Medigue C."/>
            <person name="Mazel D."/>
            <person name="Polz M.F."/>
            <person name="Le Roux F."/>
        </authorList>
    </citation>
    <scope>NUCLEOTIDE SEQUENCE [LARGE SCALE GENOMIC DNA]</scope>
    <source>
        <strain evidence="1 2">SOn1</strain>
    </source>
</reference>
<gene>
    <name evidence="1" type="ORF">VIBNISOn1_530017</name>
</gene>
<dbReference type="Proteomes" id="UP000018211">
    <property type="component" value="Unassembled WGS sequence"/>
</dbReference>
<evidence type="ECO:0000313" key="1">
    <source>
        <dbReference type="EMBL" id="CCO48448.1"/>
    </source>
</evidence>
<organism evidence="1 2">
    <name type="scientific">Vibrio nigripulchritudo SOn1</name>
    <dbReference type="NCBI Taxonomy" id="1238450"/>
    <lineage>
        <taxon>Bacteria</taxon>
        <taxon>Pseudomonadati</taxon>
        <taxon>Pseudomonadota</taxon>
        <taxon>Gammaproteobacteria</taxon>
        <taxon>Vibrionales</taxon>
        <taxon>Vibrionaceae</taxon>
        <taxon>Vibrio</taxon>
    </lineage>
</organism>
<dbReference type="EMBL" id="CAOF01000146">
    <property type="protein sequence ID" value="CCO48448.1"/>
    <property type="molecule type" value="Genomic_DNA"/>
</dbReference>
<dbReference type="RefSeq" id="WP_022612929.1">
    <property type="nucleotide sequence ID" value="NZ_LK391965.1"/>
</dbReference>
<name>A0AAV2VVE1_9VIBR</name>
<comment type="caution">
    <text evidence="1">The sequence shown here is derived from an EMBL/GenBank/DDBJ whole genome shotgun (WGS) entry which is preliminary data.</text>
</comment>
<evidence type="ECO:0000313" key="2">
    <source>
        <dbReference type="Proteomes" id="UP000018211"/>
    </source>
</evidence>
<sequence length="112" mass="12786">MKQIPIEYWKTGEARWDSHAAFQTTNHWHISFYGDTDSKDCDLMIVECENGSRYFISDNWGGDAEGHGEVFNPYEFESYPTFFTSFDEVNQRTAEIVASITGADVASLLIEV</sequence>
<protein>
    <submittedName>
        <fullName evidence="1">Uncharacterized protein</fullName>
    </submittedName>
</protein>
<proteinExistence type="predicted"/>
<accession>A0AAV2VVE1</accession>
<dbReference type="AlphaFoldDB" id="A0AAV2VVE1"/>